<organism evidence="3 4">
    <name type="scientific">Dyella mobilis</name>
    <dbReference type="NCBI Taxonomy" id="1849582"/>
    <lineage>
        <taxon>Bacteria</taxon>
        <taxon>Pseudomonadati</taxon>
        <taxon>Pseudomonadota</taxon>
        <taxon>Gammaproteobacteria</taxon>
        <taxon>Lysobacterales</taxon>
        <taxon>Rhodanobacteraceae</taxon>
        <taxon>Dyella</taxon>
    </lineage>
</organism>
<gene>
    <name evidence="3" type="ORF">ISS99_07195</name>
</gene>
<dbReference type="EMBL" id="JADIKF010000037">
    <property type="protein sequence ID" value="MBM7129305.1"/>
    <property type="molecule type" value="Genomic_DNA"/>
</dbReference>
<evidence type="ECO:0000256" key="1">
    <source>
        <dbReference type="SAM" id="MobiDB-lite"/>
    </source>
</evidence>
<keyword evidence="2" id="KW-0732">Signal</keyword>
<reference evidence="3" key="1">
    <citation type="submission" date="2020-10" db="EMBL/GenBank/DDBJ databases">
        <title>Phylogeny of dyella-like bacteria.</title>
        <authorList>
            <person name="Fu J."/>
        </authorList>
    </citation>
    <scope>NUCLEOTIDE SEQUENCE</scope>
    <source>
        <strain evidence="3">DHON07</strain>
    </source>
</reference>
<accession>A0ABS2KE22</accession>
<evidence type="ECO:0000313" key="3">
    <source>
        <dbReference type="EMBL" id="MBM7129305.1"/>
    </source>
</evidence>
<sequence length="327" mass="35590">MRFQTLGRSLLVLAMLVLVACHNKEQTTEAPGGATPEAAVQQSVTLLKAGDFAGFWKQALPPPDYANLRADWKLPRPDQRPITDEDRARFTQAVQQLTAPNAETTLYDQLKPKLAQMETQYHDQLPIMIGVGQAILTTGIAQSKTLTENQKQQARDALNVLLPWAQQAPWFDQDKAKQSVGVVVATARQLNLKSPDQLQSMDFDDAMKQYSLAYGGLKQLLSVYGLSIDDTLDSAKVSIVSVDHDRATVKIDYTLLGKPLSTDTQLVQVDGRWYSQDLLDSTRAQHEQLTHPTAPASGTSAPTPATSTQAPAASSSASRAVAVKPKG</sequence>
<comment type="caution">
    <text evidence="3">The sequence shown here is derived from an EMBL/GenBank/DDBJ whole genome shotgun (WGS) entry which is preliminary data.</text>
</comment>
<proteinExistence type="predicted"/>
<protein>
    <recommendedName>
        <fullName evidence="5">DUF3828 domain-containing protein</fullName>
    </recommendedName>
</protein>
<keyword evidence="4" id="KW-1185">Reference proteome</keyword>
<feature type="chain" id="PRO_5046817445" description="DUF3828 domain-containing protein" evidence="2">
    <location>
        <begin position="24"/>
        <end position="327"/>
    </location>
</feature>
<dbReference type="RefSeq" id="WP_204630915.1">
    <property type="nucleotide sequence ID" value="NZ_BSOC01000004.1"/>
</dbReference>
<evidence type="ECO:0000256" key="2">
    <source>
        <dbReference type="SAM" id="SignalP"/>
    </source>
</evidence>
<feature type="region of interest" description="Disordered" evidence="1">
    <location>
        <begin position="284"/>
        <end position="327"/>
    </location>
</feature>
<name>A0ABS2KE22_9GAMM</name>
<dbReference type="PROSITE" id="PS51257">
    <property type="entry name" value="PROKAR_LIPOPROTEIN"/>
    <property type="match status" value="1"/>
</dbReference>
<feature type="signal peptide" evidence="2">
    <location>
        <begin position="1"/>
        <end position="23"/>
    </location>
</feature>
<evidence type="ECO:0008006" key="5">
    <source>
        <dbReference type="Google" id="ProtNLM"/>
    </source>
</evidence>
<feature type="compositionally biased region" description="Low complexity" evidence="1">
    <location>
        <begin position="292"/>
        <end position="327"/>
    </location>
</feature>
<dbReference type="Proteomes" id="UP001430193">
    <property type="component" value="Unassembled WGS sequence"/>
</dbReference>
<evidence type="ECO:0000313" key="4">
    <source>
        <dbReference type="Proteomes" id="UP001430193"/>
    </source>
</evidence>